<accession>A0A370FBZ1</accession>
<dbReference type="OrthoDB" id="9808686at2"/>
<dbReference type="InterPro" id="IPR051449">
    <property type="entry name" value="ABC-2_transporter_component"/>
</dbReference>
<evidence type="ECO:0000256" key="7">
    <source>
        <dbReference type="ARBA" id="ARBA00023136"/>
    </source>
</evidence>
<dbReference type="EMBL" id="QQAV01000007">
    <property type="protein sequence ID" value="RDI22756.1"/>
    <property type="molecule type" value="Genomic_DNA"/>
</dbReference>
<keyword evidence="6 8" id="KW-1133">Transmembrane helix</keyword>
<feature type="transmembrane region" description="Helical" evidence="8">
    <location>
        <begin position="195"/>
        <end position="220"/>
    </location>
</feature>
<gene>
    <name evidence="10" type="ORF">DFR41_107159</name>
</gene>
<dbReference type="Proteomes" id="UP000255265">
    <property type="component" value="Unassembled WGS sequence"/>
</dbReference>
<dbReference type="GO" id="GO:0005886">
    <property type="term" value="C:plasma membrane"/>
    <property type="evidence" value="ECO:0007669"/>
    <property type="project" value="UniProtKB-SubCell"/>
</dbReference>
<evidence type="ECO:0000256" key="1">
    <source>
        <dbReference type="ARBA" id="ARBA00004651"/>
    </source>
</evidence>
<keyword evidence="5 8" id="KW-0812">Transmembrane</keyword>
<dbReference type="PANTHER" id="PTHR30294">
    <property type="entry name" value="MEMBRANE COMPONENT OF ABC TRANSPORTER YHHJ-RELATED"/>
    <property type="match status" value="1"/>
</dbReference>
<keyword evidence="3" id="KW-0813">Transport</keyword>
<keyword evidence="11" id="KW-1185">Reference proteome</keyword>
<sequence>MVATAPIPQATAAPTRRRTAIARRLANILRLGVKELWSLWRDPTMLVLIVYTFSVAVYTGATAIPETLHNAPIAIVDEDQSPLSQRIVSAFQPPYFSAPVAIGQAQMDAGMDAGRYTFALVIPTGFQRDVLAGRRAEVQLNVDATRMSQAFSGNGAVQQIVTEQVNDFLRRYRATTTLPVDLALRARFNPALEKAWFGGLMQIINNVTMLAIVLTGAALIREREHGTIEHLLVMPVTPTEIMLAKVWSMGVVVLVAAAASLQFVVQGLLGVPVEGSVPLFLAGTALHLFSTTAMGIFMATVARSMPQFGLLLMLTLLPLQMLSGTVTPRESMPALVQDLMLAAPNTHYVELSQAILYRGAGIDVVWPSFAALFVIGLVLFVMALSRFRRTISQMA</sequence>
<evidence type="ECO:0000256" key="6">
    <source>
        <dbReference type="ARBA" id="ARBA00022989"/>
    </source>
</evidence>
<reference evidence="10 11" key="1">
    <citation type="submission" date="2018-07" db="EMBL/GenBank/DDBJ databases">
        <title>Genomic Encyclopedia of Type Strains, Phase IV (KMG-IV): sequencing the most valuable type-strain genomes for metagenomic binning, comparative biology and taxonomic classification.</title>
        <authorList>
            <person name="Goeker M."/>
        </authorList>
    </citation>
    <scope>NUCLEOTIDE SEQUENCE [LARGE SCALE GENOMIC DNA]</scope>
    <source>
        <strain evidence="10 11">DSM 21352</strain>
    </source>
</reference>
<feature type="transmembrane region" description="Helical" evidence="8">
    <location>
        <begin position="241"/>
        <end position="265"/>
    </location>
</feature>
<evidence type="ECO:0000256" key="2">
    <source>
        <dbReference type="ARBA" id="ARBA00007783"/>
    </source>
</evidence>
<dbReference type="Gene3D" id="3.40.1710.10">
    <property type="entry name" value="abc type-2 transporter like domain"/>
    <property type="match status" value="1"/>
</dbReference>
<feature type="transmembrane region" description="Helical" evidence="8">
    <location>
        <begin position="308"/>
        <end position="326"/>
    </location>
</feature>
<keyword evidence="4" id="KW-1003">Cell membrane</keyword>
<evidence type="ECO:0000256" key="4">
    <source>
        <dbReference type="ARBA" id="ARBA00022475"/>
    </source>
</evidence>
<evidence type="ECO:0000313" key="11">
    <source>
        <dbReference type="Proteomes" id="UP000255265"/>
    </source>
</evidence>
<dbReference type="PANTHER" id="PTHR30294:SF47">
    <property type="entry name" value="INNER MEMBRANE TRANSPORT PERMEASE YHHJ"/>
    <property type="match status" value="1"/>
</dbReference>
<feature type="transmembrane region" description="Helical" evidence="8">
    <location>
        <begin position="277"/>
        <end position="301"/>
    </location>
</feature>
<evidence type="ECO:0000256" key="8">
    <source>
        <dbReference type="SAM" id="Phobius"/>
    </source>
</evidence>
<evidence type="ECO:0000256" key="5">
    <source>
        <dbReference type="ARBA" id="ARBA00022692"/>
    </source>
</evidence>
<evidence type="ECO:0000256" key="3">
    <source>
        <dbReference type="ARBA" id="ARBA00022448"/>
    </source>
</evidence>
<evidence type="ECO:0000313" key="10">
    <source>
        <dbReference type="EMBL" id="RDI22756.1"/>
    </source>
</evidence>
<proteinExistence type="inferred from homology"/>
<dbReference type="InterPro" id="IPR013525">
    <property type="entry name" value="ABC2_TM"/>
</dbReference>
<dbReference type="PROSITE" id="PS51012">
    <property type="entry name" value="ABC_TM2"/>
    <property type="match status" value="1"/>
</dbReference>
<keyword evidence="7 8" id="KW-0472">Membrane</keyword>
<organism evidence="10 11">
    <name type="scientific">Pseudacidovorax intermedius</name>
    <dbReference type="NCBI Taxonomy" id="433924"/>
    <lineage>
        <taxon>Bacteria</taxon>
        <taxon>Pseudomonadati</taxon>
        <taxon>Pseudomonadota</taxon>
        <taxon>Betaproteobacteria</taxon>
        <taxon>Burkholderiales</taxon>
        <taxon>Comamonadaceae</taxon>
        <taxon>Pseudacidovorax</taxon>
    </lineage>
</organism>
<comment type="similarity">
    <text evidence="2">Belongs to the ABC-2 integral membrane protein family.</text>
</comment>
<dbReference type="InterPro" id="IPR047817">
    <property type="entry name" value="ABC2_TM_bact-type"/>
</dbReference>
<comment type="subcellular location">
    <subcellularLocation>
        <location evidence="1">Cell membrane</location>
        <topology evidence="1">Multi-pass membrane protein</topology>
    </subcellularLocation>
</comment>
<feature type="domain" description="ABC transmembrane type-2" evidence="9">
    <location>
        <begin position="154"/>
        <end position="390"/>
    </location>
</feature>
<protein>
    <submittedName>
        <fullName evidence="10">ABC-2 type transport system permease protein</fullName>
    </submittedName>
</protein>
<dbReference type="GO" id="GO:0140359">
    <property type="term" value="F:ABC-type transporter activity"/>
    <property type="evidence" value="ECO:0007669"/>
    <property type="project" value="InterPro"/>
</dbReference>
<comment type="caution">
    <text evidence="10">The sequence shown here is derived from an EMBL/GenBank/DDBJ whole genome shotgun (WGS) entry which is preliminary data.</text>
</comment>
<name>A0A370FBZ1_9BURK</name>
<dbReference type="AlphaFoldDB" id="A0A370FBZ1"/>
<dbReference type="Pfam" id="PF12698">
    <property type="entry name" value="ABC2_membrane_3"/>
    <property type="match status" value="1"/>
</dbReference>
<feature type="transmembrane region" description="Helical" evidence="8">
    <location>
        <begin position="364"/>
        <end position="384"/>
    </location>
</feature>
<evidence type="ECO:0000259" key="9">
    <source>
        <dbReference type="PROSITE" id="PS51012"/>
    </source>
</evidence>